<feature type="compositionally biased region" description="Polar residues" evidence="1">
    <location>
        <begin position="223"/>
        <end position="239"/>
    </location>
</feature>
<dbReference type="InterPro" id="IPR001357">
    <property type="entry name" value="BRCT_dom"/>
</dbReference>
<feature type="region of interest" description="Disordered" evidence="1">
    <location>
        <begin position="207"/>
        <end position="276"/>
    </location>
</feature>
<dbReference type="PROSITE" id="PS50172">
    <property type="entry name" value="BRCT"/>
    <property type="match status" value="2"/>
</dbReference>
<dbReference type="EMBL" id="CAJNOO010000364">
    <property type="protein sequence ID" value="CAF0920422.1"/>
    <property type="molecule type" value="Genomic_DNA"/>
</dbReference>
<feature type="domain" description="BRCT" evidence="2">
    <location>
        <begin position="503"/>
        <end position="599"/>
    </location>
</feature>
<evidence type="ECO:0000313" key="4">
    <source>
        <dbReference type="Proteomes" id="UP000663882"/>
    </source>
</evidence>
<comment type="caution">
    <text evidence="3">The sequence shown here is derived from an EMBL/GenBank/DDBJ whole genome shotgun (WGS) entry which is preliminary data.</text>
</comment>
<feature type="region of interest" description="Disordered" evidence="1">
    <location>
        <begin position="62"/>
        <end position="81"/>
    </location>
</feature>
<sequence>MRPSMKRTIITSKTTGRRYFLVRSSNRGPARRYYVCSRPDCDSRLTREADFFCRVHSQVKNSENEDIGDISTKSDNVGEDDLNDNGEIVDEDGSNDNGEMVDEGTPIQMKQNTTLDSIDDHEQNGNGIHDSNVEYEYNDASNGFNTLSSRQRAKANREIHVDETTGIRSFRDSSGRRRYLCMRESCTNMLKRQADIFCRTHSNNRIDEDQHNKKKKGHHKRYSASSLSNETQNRFRSPFSTTTTTLTSQNSTNEDHSEEYESPEKPPEAARTSRTVRDASGKIRFVCSIPLCTSQVPRKSQALCRRHLLEASAQELEKNTPSTTTNDTINPNHEDNIVPEIDVNHNNTVTSPQPTSIEHSIKKRKYEPQTSPSTTINRSVFPANKIVISTTTLLDHQWTTVLTFLRQFPQVQLATNLNVNNFTTHLLIDDSEKLLHCTITKKIVQASARRHIFIISSRWITECIHLNEIIDEHPFEITSDSHTTLRLSVQNFQNNHKYLFNNSSSTLIYGFAIECRQCQGSISRNELIELIELTGAKLYDNENSIDILIVLCDTNEKNLNKIKEKYCHINVPNIKYVICDFLLKSIVKFEIQDVDKYSL</sequence>
<protein>
    <recommendedName>
        <fullName evidence="2">BRCT domain-containing protein</fullName>
    </recommendedName>
</protein>
<dbReference type="OrthoDB" id="10022897at2759"/>
<proteinExistence type="predicted"/>
<feature type="compositionally biased region" description="Low complexity" evidence="1">
    <location>
        <begin position="240"/>
        <end position="252"/>
    </location>
</feature>
<dbReference type="AlphaFoldDB" id="A0A814AYW1"/>
<dbReference type="Proteomes" id="UP000663882">
    <property type="component" value="Unassembled WGS sequence"/>
</dbReference>
<accession>A0A814AYW1</accession>
<dbReference type="SUPFAM" id="SSF52113">
    <property type="entry name" value="BRCT domain"/>
    <property type="match status" value="2"/>
</dbReference>
<dbReference type="Gene3D" id="3.40.50.10190">
    <property type="entry name" value="BRCT domain"/>
    <property type="match status" value="2"/>
</dbReference>
<evidence type="ECO:0000259" key="2">
    <source>
        <dbReference type="PROSITE" id="PS50172"/>
    </source>
</evidence>
<name>A0A814AYW1_9BILA</name>
<dbReference type="InterPro" id="IPR036420">
    <property type="entry name" value="BRCT_dom_sf"/>
</dbReference>
<feature type="compositionally biased region" description="Polar residues" evidence="1">
    <location>
        <begin position="344"/>
        <end position="358"/>
    </location>
</feature>
<reference evidence="3" key="1">
    <citation type="submission" date="2021-02" db="EMBL/GenBank/DDBJ databases">
        <authorList>
            <person name="Nowell W R."/>
        </authorList>
    </citation>
    <scope>NUCLEOTIDE SEQUENCE</scope>
</reference>
<feature type="region of interest" description="Disordered" evidence="1">
    <location>
        <begin position="344"/>
        <end position="375"/>
    </location>
</feature>
<evidence type="ECO:0000256" key="1">
    <source>
        <dbReference type="SAM" id="MobiDB-lite"/>
    </source>
</evidence>
<evidence type="ECO:0000313" key="3">
    <source>
        <dbReference type="EMBL" id="CAF0920422.1"/>
    </source>
</evidence>
<gene>
    <name evidence="3" type="ORF">RFH988_LOCUS9963</name>
</gene>
<organism evidence="3 4">
    <name type="scientific">Rotaria sordida</name>
    <dbReference type="NCBI Taxonomy" id="392033"/>
    <lineage>
        <taxon>Eukaryota</taxon>
        <taxon>Metazoa</taxon>
        <taxon>Spiralia</taxon>
        <taxon>Gnathifera</taxon>
        <taxon>Rotifera</taxon>
        <taxon>Eurotatoria</taxon>
        <taxon>Bdelloidea</taxon>
        <taxon>Philodinida</taxon>
        <taxon>Philodinidae</taxon>
        <taxon>Rotaria</taxon>
    </lineage>
</organism>
<feature type="compositionally biased region" description="Basic residues" evidence="1">
    <location>
        <begin position="212"/>
        <end position="222"/>
    </location>
</feature>
<feature type="domain" description="BRCT" evidence="2">
    <location>
        <begin position="412"/>
        <end position="477"/>
    </location>
</feature>